<evidence type="ECO:0000313" key="2">
    <source>
        <dbReference type="EMBL" id="WGS64177.1"/>
    </source>
</evidence>
<keyword evidence="3" id="KW-1185">Reference proteome</keyword>
<evidence type="ECO:0000313" key="3">
    <source>
        <dbReference type="Proteomes" id="UP001232493"/>
    </source>
</evidence>
<keyword evidence="1" id="KW-0472">Membrane</keyword>
<protein>
    <recommendedName>
        <fullName evidence="4">Periplasmic protein</fullName>
    </recommendedName>
</protein>
<reference evidence="2 3" key="1">
    <citation type="submission" date="2021-02" db="EMBL/GenBank/DDBJ databases">
        <title>Characterization of Marinitoga sp. nov. str. BP5-C20A.</title>
        <authorList>
            <person name="Erauso G."/>
            <person name="Postec A."/>
        </authorList>
    </citation>
    <scope>NUCLEOTIDE SEQUENCE [LARGE SCALE GENOMIC DNA]</scope>
    <source>
        <strain evidence="2 3">BP5-C20A</strain>
    </source>
</reference>
<sequence length="195" mass="23455">MKFKIKLFQPYYLLFALTLLLIAVIIIVNYNSNYSFDPDYVKNLPWNKRSSYIRQKEILTKLEHKKSYTDKDLLLINQLISISFALEDIDTLEYAQKLKYEYLITSFKQLSNEKKFEDFIDKLNFKNKLGLYLLSDNEKFLIKLIRKSSRTEKLQILFILNLFYPEKLKKVSYLFSKKDIEDVRLIVEYLKLKGE</sequence>
<keyword evidence="1" id="KW-0812">Transmembrane</keyword>
<evidence type="ECO:0000256" key="1">
    <source>
        <dbReference type="SAM" id="Phobius"/>
    </source>
</evidence>
<dbReference type="RefSeq" id="WP_280997616.1">
    <property type="nucleotide sequence ID" value="NZ_CP069362.1"/>
</dbReference>
<proteinExistence type="predicted"/>
<evidence type="ECO:0008006" key="4">
    <source>
        <dbReference type="Google" id="ProtNLM"/>
    </source>
</evidence>
<organism evidence="2 3">
    <name type="scientific">Marinitoga aeolica</name>
    <dbReference type="NCBI Taxonomy" id="2809031"/>
    <lineage>
        <taxon>Bacteria</taxon>
        <taxon>Thermotogati</taxon>
        <taxon>Thermotogota</taxon>
        <taxon>Thermotogae</taxon>
        <taxon>Petrotogales</taxon>
        <taxon>Petrotogaceae</taxon>
        <taxon>Marinitoga</taxon>
    </lineage>
</organism>
<dbReference type="EMBL" id="CP069362">
    <property type="protein sequence ID" value="WGS64177.1"/>
    <property type="molecule type" value="Genomic_DNA"/>
</dbReference>
<accession>A0ABY8PNF5</accession>
<keyword evidence="1" id="KW-1133">Transmembrane helix</keyword>
<name>A0ABY8PNF5_9BACT</name>
<gene>
    <name evidence="2" type="ORF">JRV97_07280</name>
</gene>
<feature type="transmembrane region" description="Helical" evidence="1">
    <location>
        <begin position="12"/>
        <end position="30"/>
    </location>
</feature>
<dbReference type="Proteomes" id="UP001232493">
    <property type="component" value="Chromosome"/>
</dbReference>